<evidence type="ECO:0008006" key="10">
    <source>
        <dbReference type="Google" id="ProtNLM"/>
    </source>
</evidence>
<feature type="transmembrane region" description="Helical" evidence="7">
    <location>
        <begin position="35"/>
        <end position="51"/>
    </location>
</feature>
<dbReference type="PANTHER" id="PTHR23514">
    <property type="entry name" value="BYPASS OF STOP CODON PROTEIN 6"/>
    <property type="match status" value="1"/>
</dbReference>
<dbReference type="InterPro" id="IPR011701">
    <property type="entry name" value="MFS"/>
</dbReference>
<dbReference type="GO" id="GO:0016020">
    <property type="term" value="C:membrane"/>
    <property type="evidence" value="ECO:0007669"/>
    <property type="project" value="TreeGrafter"/>
</dbReference>
<sequence length="411" mass="43466">MAPEIKSANHAQTASPASAETTGATSLKAQWRRSWLHFFACCSSLFTIGWVDGSSGPLIPLMQEQFRVNYTLVSLIFIVNAIGCLTAAAINVYFSGKLAFGKAIVAGTVTLALTQIRHPITFGATAQTIANAIQSSGIRLPFGVFVFSYYITGFGVAMQDGQANGYMTGVKRNGATKMGVMHAAYGAGAFAAPLISTQFSRHPSFWSYFYIVSAGIGILNVTCLIGTFRFKGREECLAEEGEGVGQTAELDTLRDADGGQDTSQTEEVHYKQILKSRAVLLISVFLLSYVGVEVTQGNWSVSYIISQRNGGSASGYVSAGFFGGLTVGPFQLIVWLVPSLITGALFISFIGVFLGPLFPIAMNVCGRTLPPHILTGSIGLTTAFSATGAAIIPFITGAIAQGAGIWSLQPL</sequence>
<feature type="transmembrane region" description="Helical" evidence="7">
    <location>
        <begin position="344"/>
        <end position="362"/>
    </location>
</feature>
<comment type="subcellular location">
    <subcellularLocation>
        <location evidence="1">Endomembrane system</location>
        <topology evidence="1">Multi-pass membrane protein</topology>
    </subcellularLocation>
</comment>
<evidence type="ECO:0000256" key="4">
    <source>
        <dbReference type="ARBA" id="ARBA00022692"/>
    </source>
</evidence>
<organism evidence="8 9">
    <name type="scientific">Tetrapyrgos nigripes</name>
    <dbReference type="NCBI Taxonomy" id="182062"/>
    <lineage>
        <taxon>Eukaryota</taxon>
        <taxon>Fungi</taxon>
        <taxon>Dikarya</taxon>
        <taxon>Basidiomycota</taxon>
        <taxon>Agaricomycotina</taxon>
        <taxon>Agaricomycetes</taxon>
        <taxon>Agaricomycetidae</taxon>
        <taxon>Agaricales</taxon>
        <taxon>Marasmiineae</taxon>
        <taxon>Marasmiaceae</taxon>
        <taxon>Tetrapyrgos</taxon>
    </lineage>
</organism>
<evidence type="ECO:0000256" key="1">
    <source>
        <dbReference type="ARBA" id="ARBA00004127"/>
    </source>
</evidence>
<proteinExistence type="inferred from homology"/>
<dbReference type="PANTHER" id="PTHR23514:SF3">
    <property type="entry name" value="BYPASS OF STOP CODON PROTEIN 6"/>
    <property type="match status" value="1"/>
</dbReference>
<feature type="transmembrane region" description="Helical" evidence="7">
    <location>
        <begin position="71"/>
        <end position="93"/>
    </location>
</feature>
<evidence type="ECO:0000256" key="6">
    <source>
        <dbReference type="ARBA" id="ARBA00023136"/>
    </source>
</evidence>
<keyword evidence="3" id="KW-0813">Transport</keyword>
<comment type="similarity">
    <text evidence="2">Belongs to the major facilitator superfamily.</text>
</comment>
<feature type="transmembrane region" description="Helical" evidence="7">
    <location>
        <begin position="382"/>
        <end position="408"/>
    </location>
</feature>
<keyword evidence="6 7" id="KW-0472">Membrane</keyword>
<dbReference type="GO" id="GO:0022857">
    <property type="term" value="F:transmembrane transporter activity"/>
    <property type="evidence" value="ECO:0007669"/>
    <property type="project" value="InterPro"/>
</dbReference>
<evidence type="ECO:0000256" key="7">
    <source>
        <dbReference type="SAM" id="Phobius"/>
    </source>
</evidence>
<feature type="transmembrane region" description="Helical" evidence="7">
    <location>
        <begin position="316"/>
        <end position="337"/>
    </location>
</feature>
<evidence type="ECO:0000256" key="3">
    <source>
        <dbReference type="ARBA" id="ARBA00022448"/>
    </source>
</evidence>
<dbReference type="Pfam" id="PF07690">
    <property type="entry name" value="MFS_1"/>
    <property type="match status" value="1"/>
</dbReference>
<comment type="caution">
    <text evidence="8">The sequence shown here is derived from an EMBL/GenBank/DDBJ whole genome shotgun (WGS) entry which is preliminary data.</text>
</comment>
<evidence type="ECO:0000256" key="2">
    <source>
        <dbReference type="ARBA" id="ARBA00008335"/>
    </source>
</evidence>
<dbReference type="InterPro" id="IPR036259">
    <property type="entry name" value="MFS_trans_sf"/>
</dbReference>
<dbReference type="GO" id="GO:0012505">
    <property type="term" value="C:endomembrane system"/>
    <property type="evidence" value="ECO:0007669"/>
    <property type="project" value="UniProtKB-SubCell"/>
</dbReference>
<feature type="transmembrane region" description="Helical" evidence="7">
    <location>
        <begin position="278"/>
        <end position="296"/>
    </location>
</feature>
<keyword evidence="5 7" id="KW-1133">Transmembrane helix</keyword>
<dbReference type="Gene3D" id="1.20.1250.20">
    <property type="entry name" value="MFS general substrate transporter like domains"/>
    <property type="match status" value="1"/>
</dbReference>
<feature type="transmembrane region" description="Helical" evidence="7">
    <location>
        <begin position="100"/>
        <end position="118"/>
    </location>
</feature>
<dbReference type="AlphaFoldDB" id="A0A8H5GYA5"/>
<dbReference type="Proteomes" id="UP000559256">
    <property type="component" value="Unassembled WGS sequence"/>
</dbReference>
<feature type="transmembrane region" description="Helical" evidence="7">
    <location>
        <begin position="138"/>
        <end position="158"/>
    </location>
</feature>
<dbReference type="EMBL" id="JAACJM010000004">
    <property type="protein sequence ID" value="KAF5373187.1"/>
    <property type="molecule type" value="Genomic_DNA"/>
</dbReference>
<reference evidence="8 9" key="1">
    <citation type="journal article" date="2020" name="ISME J.">
        <title>Uncovering the hidden diversity of litter-decomposition mechanisms in mushroom-forming fungi.</title>
        <authorList>
            <person name="Floudas D."/>
            <person name="Bentzer J."/>
            <person name="Ahren D."/>
            <person name="Johansson T."/>
            <person name="Persson P."/>
            <person name="Tunlid A."/>
        </authorList>
    </citation>
    <scope>NUCLEOTIDE SEQUENCE [LARGE SCALE GENOMIC DNA]</scope>
    <source>
        <strain evidence="8 9">CBS 291.85</strain>
    </source>
</reference>
<feature type="transmembrane region" description="Helical" evidence="7">
    <location>
        <begin position="205"/>
        <end position="225"/>
    </location>
</feature>
<evidence type="ECO:0000313" key="8">
    <source>
        <dbReference type="EMBL" id="KAF5373187.1"/>
    </source>
</evidence>
<dbReference type="OrthoDB" id="413079at2759"/>
<feature type="transmembrane region" description="Helical" evidence="7">
    <location>
        <begin position="179"/>
        <end position="199"/>
    </location>
</feature>
<accession>A0A8H5GYA5</accession>
<evidence type="ECO:0000313" key="9">
    <source>
        <dbReference type="Proteomes" id="UP000559256"/>
    </source>
</evidence>
<evidence type="ECO:0000256" key="5">
    <source>
        <dbReference type="ARBA" id="ARBA00022989"/>
    </source>
</evidence>
<name>A0A8H5GYA5_9AGAR</name>
<gene>
    <name evidence="8" type="ORF">D9758_001445</name>
</gene>
<keyword evidence="9" id="KW-1185">Reference proteome</keyword>
<dbReference type="InterPro" id="IPR051788">
    <property type="entry name" value="MFS_Transporter"/>
</dbReference>
<dbReference type="SUPFAM" id="SSF103473">
    <property type="entry name" value="MFS general substrate transporter"/>
    <property type="match status" value="1"/>
</dbReference>
<protein>
    <recommendedName>
        <fullName evidence="10">MFS general substrate transporter</fullName>
    </recommendedName>
</protein>
<keyword evidence="4 7" id="KW-0812">Transmembrane</keyword>